<dbReference type="PANTHER" id="PTHR33326">
    <property type="entry name" value="OS05G0543800 PROTEIN"/>
    <property type="match status" value="1"/>
</dbReference>
<feature type="compositionally biased region" description="Gly residues" evidence="1">
    <location>
        <begin position="1"/>
        <end position="13"/>
    </location>
</feature>
<reference evidence="3" key="2">
    <citation type="submission" date="2018-04" db="EMBL/GenBank/DDBJ databases">
        <title>OnivRS2 (Oryza nivara Reference Sequence Version 2).</title>
        <authorList>
            <person name="Zhang J."/>
            <person name="Kudrna D."/>
            <person name="Lee S."/>
            <person name="Talag J."/>
            <person name="Rajasekar S."/>
            <person name="Welchert J."/>
            <person name="Hsing Y.-I."/>
            <person name="Wing R.A."/>
        </authorList>
    </citation>
    <scope>NUCLEOTIDE SEQUENCE [LARGE SCALE GENOMIC DNA]</scope>
</reference>
<dbReference type="AlphaFoldDB" id="A0A0E0IW31"/>
<feature type="domain" description="DUF3615" evidence="2">
    <location>
        <begin position="294"/>
        <end position="393"/>
    </location>
</feature>
<feature type="compositionally biased region" description="Basic and acidic residues" evidence="1">
    <location>
        <begin position="22"/>
        <end position="35"/>
    </location>
</feature>
<proteinExistence type="predicted"/>
<evidence type="ECO:0000313" key="3">
    <source>
        <dbReference type="EnsemblPlants" id="ONIVA10G20070.1"/>
    </source>
</evidence>
<reference evidence="3" key="1">
    <citation type="submission" date="2015-04" db="UniProtKB">
        <authorList>
            <consortium name="EnsemblPlants"/>
        </authorList>
    </citation>
    <scope>IDENTIFICATION</scope>
    <source>
        <strain evidence="3">SL10</strain>
    </source>
</reference>
<dbReference type="Gramene" id="ONIVA10G20070.1">
    <property type="protein sequence ID" value="ONIVA10G20070.1"/>
    <property type="gene ID" value="ONIVA10G20070"/>
</dbReference>
<dbReference type="Proteomes" id="UP000006591">
    <property type="component" value="Chromosome 10"/>
</dbReference>
<dbReference type="PANTHER" id="PTHR33326:SF38">
    <property type="entry name" value="EXPRESSED PROTEIN"/>
    <property type="match status" value="1"/>
</dbReference>
<evidence type="ECO:0000256" key="1">
    <source>
        <dbReference type="SAM" id="MobiDB-lite"/>
    </source>
</evidence>
<name>A0A0E0IW31_ORYNI</name>
<evidence type="ECO:0000259" key="2">
    <source>
        <dbReference type="Pfam" id="PF12274"/>
    </source>
</evidence>
<feature type="region of interest" description="Disordered" evidence="1">
    <location>
        <begin position="229"/>
        <end position="252"/>
    </location>
</feature>
<accession>A0A0E0IW31</accession>
<feature type="region of interest" description="Disordered" evidence="1">
    <location>
        <begin position="105"/>
        <end position="183"/>
    </location>
</feature>
<dbReference type="InterPro" id="IPR022059">
    <property type="entry name" value="DUF3615"/>
</dbReference>
<dbReference type="EnsemblPlants" id="ONIVA10G20070.1">
    <property type="protein sequence ID" value="ONIVA10G20070.1"/>
    <property type="gene ID" value="ONIVA10G20070"/>
</dbReference>
<organism evidence="3">
    <name type="scientific">Oryza nivara</name>
    <name type="common">Indian wild rice</name>
    <name type="synonym">Oryza sativa f. spontanea</name>
    <dbReference type="NCBI Taxonomy" id="4536"/>
    <lineage>
        <taxon>Eukaryota</taxon>
        <taxon>Viridiplantae</taxon>
        <taxon>Streptophyta</taxon>
        <taxon>Embryophyta</taxon>
        <taxon>Tracheophyta</taxon>
        <taxon>Spermatophyta</taxon>
        <taxon>Magnoliopsida</taxon>
        <taxon>Liliopsida</taxon>
        <taxon>Poales</taxon>
        <taxon>Poaceae</taxon>
        <taxon>BOP clade</taxon>
        <taxon>Oryzoideae</taxon>
        <taxon>Oryzeae</taxon>
        <taxon>Oryzinae</taxon>
        <taxon>Oryza</taxon>
    </lineage>
</organism>
<feature type="region of interest" description="Disordered" evidence="1">
    <location>
        <begin position="1"/>
        <end position="56"/>
    </location>
</feature>
<dbReference type="HOGENOM" id="CLU_035562_3_1_1"/>
<dbReference type="eggNOG" id="ENOG502R679">
    <property type="taxonomic scope" value="Eukaryota"/>
</dbReference>
<protein>
    <recommendedName>
        <fullName evidence="2">DUF3615 domain-containing protein</fullName>
    </recommendedName>
</protein>
<dbReference type="OMA" id="DHEWVPL"/>
<sequence length="440" mass="49491">MDVDGDGGGGGPATGARAGRVRVPDRRRPALRESRFSVLPSLEDDSAEECGVGDHPELEEYMDDLVRPGSAAFPCDRKWRQGRAEFARRHGHTVAGARTLIRQSVLYSDRPKRSQGRRGRVKPQTESLAEKDASEVSNSELGATTTDMPKFKTLSLKDSPSALDSADRAMVSTGSMDSDLPDSATTELPLVEEALSPRSESIRKINLYLAEHTFDDLREGFAAMLNGFRDPPEDAAQPNAELPEASKPCPRELDAEPFQDLESLSPAAEDVARHNMSTEEIVQNGKRWMSEEVMLAFEKYIEGRDEFRDVVYRLDELQHQCFSVDAYQKVFHHYNFTVKMKKPTLEDWLLTCYFAEVKQIYGKKSYLCRPLKPRDNGYCHGCVNQGMVALKHPDNDEVEFEVGYFNTGCPFIYLRDDDSDDHEWVPLGESIDEIFDSVFG</sequence>
<feature type="compositionally biased region" description="Polar residues" evidence="1">
    <location>
        <begin position="135"/>
        <end position="147"/>
    </location>
</feature>
<keyword evidence="4" id="KW-1185">Reference proteome</keyword>
<dbReference type="Pfam" id="PF12274">
    <property type="entry name" value="DUF3615"/>
    <property type="match status" value="1"/>
</dbReference>
<evidence type="ECO:0000313" key="4">
    <source>
        <dbReference type="Proteomes" id="UP000006591"/>
    </source>
</evidence>